<gene>
    <name evidence="1" type="ORF">SS50377_14223</name>
    <name evidence="2" type="ORF">SS50377_22188</name>
</gene>
<keyword evidence="3" id="KW-1185">Reference proteome</keyword>
<dbReference type="Proteomes" id="UP000018208">
    <property type="component" value="Unassembled WGS sequence"/>
</dbReference>
<reference evidence="1 2" key="1">
    <citation type="journal article" date="2014" name="PLoS Genet.">
        <title>The Genome of Spironucleus salmonicida Highlights a Fish Pathogen Adapted to Fluctuating Environments.</title>
        <authorList>
            <person name="Xu F."/>
            <person name="Jerlstrom-Hultqvist J."/>
            <person name="Einarsson E."/>
            <person name="Astvaldsson A."/>
            <person name="Svard S.G."/>
            <person name="Andersson J.O."/>
        </authorList>
    </citation>
    <scope>NUCLEOTIDE SEQUENCE</scope>
    <source>
        <strain evidence="2">ATCC 50377</strain>
    </source>
</reference>
<name>V6LPK0_9EUKA</name>
<evidence type="ECO:0000313" key="2">
    <source>
        <dbReference type="EMBL" id="KAH0576624.1"/>
    </source>
</evidence>
<reference evidence="2" key="2">
    <citation type="submission" date="2020-12" db="EMBL/GenBank/DDBJ databases">
        <title>New Spironucleus salmonicida genome in near-complete chromosomes.</title>
        <authorList>
            <person name="Xu F."/>
            <person name="Kurt Z."/>
            <person name="Jimenez-Gonzalez A."/>
            <person name="Astvaldsson A."/>
            <person name="Andersson J.O."/>
            <person name="Svard S.G."/>
        </authorList>
    </citation>
    <scope>NUCLEOTIDE SEQUENCE</scope>
    <source>
        <strain evidence="2">ATCC 50377</strain>
    </source>
</reference>
<sequence length="210" mass="24460">MKKTAGMYTLTMNPNPQSFHKKQYFLPIITIVPRCDALSYFDQSNTFNQQVFLQSTDDVNQFFNIVHSMVLPISNYRPQNFSAFVNFISIPDYTRCQNMSDPQILSIIKDNKQIQPFFEQMQVVNETTANAKICQNFINKKLLEFSCYIKDIENQAISLVPMISVEEAKLNIENYTIYLQNELQSIDLSQFYSQKYNIELIKLAANTILK</sequence>
<evidence type="ECO:0000313" key="3">
    <source>
        <dbReference type="Proteomes" id="UP000018208"/>
    </source>
</evidence>
<dbReference type="AlphaFoldDB" id="V6LPK0"/>
<protein>
    <submittedName>
        <fullName evidence="1">Uncharacterized protein</fullName>
    </submittedName>
</protein>
<proteinExistence type="predicted"/>
<dbReference type="VEuPathDB" id="GiardiaDB:SS50377_22188"/>
<dbReference type="EMBL" id="KI546089">
    <property type="protein sequence ID" value="EST45651.1"/>
    <property type="molecule type" value="Genomic_DNA"/>
</dbReference>
<evidence type="ECO:0000313" key="1">
    <source>
        <dbReference type="EMBL" id="EST45651.1"/>
    </source>
</evidence>
<accession>V6LPK0</accession>
<organism evidence="1">
    <name type="scientific">Spironucleus salmonicida</name>
    <dbReference type="NCBI Taxonomy" id="348837"/>
    <lineage>
        <taxon>Eukaryota</taxon>
        <taxon>Metamonada</taxon>
        <taxon>Diplomonadida</taxon>
        <taxon>Hexamitidae</taxon>
        <taxon>Hexamitinae</taxon>
        <taxon>Spironucleus</taxon>
    </lineage>
</organism>
<dbReference type="EMBL" id="AUWU02000002">
    <property type="protein sequence ID" value="KAH0576624.1"/>
    <property type="molecule type" value="Genomic_DNA"/>
</dbReference>